<evidence type="ECO:0000256" key="1">
    <source>
        <dbReference type="ARBA" id="ARBA00023063"/>
    </source>
</evidence>
<dbReference type="InterPro" id="IPR036411">
    <property type="entry name" value="TorD-like_sf"/>
</dbReference>
<keyword evidence="1" id="KW-0534">Nitrate assimilation</keyword>
<comment type="caution">
    <text evidence="2">The sequence shown here is derived from an EMBL/GenBank/DDBJ whole genome shotgun (WGS) entry which is preliminary data.</text>
</comment>
<evidence type="ECO:0000313" key="3">
    <source>
        <dbReference type="Proteomes" id="UP000243739"/>
    </source>
</evidence>
<dbReference type="GO" id="GO:0051082">
    <property type="term" value="F:unfolded protein binding"/>
    <property type="evidence" value="ECO:0007669"/>
    <property type="project" value="InterPro"/>
</dbReference>
<dbReference type="EMBL" id="MIJF01000009">
    <property type="protein sequence ID" value="OEG00027.1"/>
    <property type="molecule type" value="Genomic_DNA"/>
</dbReference>
<dbReference type="PANTHER" id="PTHR43680">
    <property type="entry name" value="NITRATE REDUCTASE MOLYBDENUM COFACTOR ASSEMBLY CHAPERONE"/>
    <property type="match status" value="1"/>
</dbReference>
<dbReference type="RefSeq" id="WP_069656085.1">
    <property type="nucleotide sequence ID" value="NZ_MIJF01000009.1"/>
</dbReference>
<dbReference type="AlphaFoldDB" id="A0A1D2YWN7"/>
<dbReference type="Gene3D" id="1.10.3480.10">
    <property type="entry name" value="TorD-like"/>
    <property type="match status" value="1"/>
</dbReference>
<dbReference type="GO" id="GO:0051131">
    <property type="term" value="P:chaperone-mediated protein complex assembly"/>
    <property type="evidence" value="ECO:0007669"/>
    <property type="project" value="InterPro"/>
</dbReference>
<sequence>MENREILRLISLLLQYPEPEWVAALLEDDLLEIADNDIHAKIKKFLEYLRQHSIDEIQEKYVQTFDFNEKTNLYLTYAIKKDEKERGELLISLKKIYEDHGLEMDPEELPDYLPLILEFISIADEVTTEKLIEQFSEPINQLQLELSKTKSPYAELLSACQLTISKVVHR</sequence>
<keyword evidence="3" id="KW-1185">Reference proteome</keyword>
<dbReference type="STRING" id="337097.BHF71_06600"/>
<dbReference type="InterPro" id="IPR003765">
    <property type="entry name" value="NO3_reductase_chaperone_NarJ"/>
</dbReference>
<reference evidence="2 3" key="1">
    <citation type="submission" date="2016-09" db="EMBL/GenBank/DDBJ databases">
        <title>Draft genome sequence for the type strain of Vulcanibacillus modesticaldus BR, a strictly anaerobic, moderately thermophilic, and nitrate-reducing bacterium from deep sea-hydrothermal vents of the Mid-Atlantic Ridge.</title>
        <authorList>
            <person name="Abin C.A."/>
            <person name="Hollibaugh J.T."/>
        </authorList>
    </citation>
    <scope>NUCLEOTIDE SEQUENCE [LARGE SCALE GENOMIC DNA]</scope>
    <source>
        <strain evidence="2 3">BR</strain>
    </source>
</reference>
<name>A0A1D2YWN7_9BACI</name>
<protein>
    <submittedName>
        <fullName evidence="2">Nitrate reductase molybdenum cofactor assembly chaperone</fullName>
    </submittedName>
</protein>
<evidence type="ECO:0000313" key="2">
    <source>
        <dbReference type="EMBL" id="OEG00027.1"/>
    </source>
</evidence>
<dbReference type="SUPFAM" id="SSF89155">
    <property type="entry name" value="TorD-like"/>
    <property type="match status" value="1"/>
</dbReference>
<dbReference type="Pfam" id="PF02613">
    <property type="entry name" value="Nitrate_red_del"/>
    <property type="match status" value="1"/>
</dbReference>
<dbReference type="GO" id="GO:0016530">
    <property type="term" value="F:metallochaperone activity"/>
    <property type="evidence" value="ECO:0007669"/>
    <property type="project" value="TreeGrafter"/>
</dbReference>
<dbReference type="Proteomes" id="UP000243739">
    <property type="component" value="Unassembled WGS sequence"/>
</dbReference>
<dbReference type="InterPro" id="IPR020945">
    <property type="entry name" value="DMSO/NO3_reduct_chaperone"/>
</dbReference>
<proteinExistence type="predicted"/>
<dbReference type="OrthoDB" id="5296272at2"/>
<accession>A0A1D2YWN7</accession>
<organism evidence="2 3">
    <name type="scientific">Vulcanibacillus modesticaldus</name>
    <dbReference type="NCBI Taxonomy" id="337097"/>
    <lineage>
        <taxon>Bacteria</taxon>
        <taxon>Bacillati</taxon>
        <taxon>Bacillota</taxon>
        <taxon>Bacilli</taxon>
        <taxon>Bacillales</taxon>
        <taxon>Bacillaceae</taxon>
        <taxon>Vulcanibacillus</taxon>
    </lineage>
</organism>
<gene>
    <name evidence="2" type="ORF">BHF71_06600</name>
</gene>
<dbReference type="PANTHER" id="PTHR43680:SF2">
    <property type="entry name" value="NITRATE REDUCTASE MOLYBDENUM COFACTOR ASSEMBLY CHAPERONE NARJ"/>
    <property type="match status" value="1"/>
</dbReference>
<dbReference type="NCBIfam" id="TIGR00684">
    <property type="entry name" value="narJ"/>
    <property type="match status" value="1"/>
</dbReference>
<dbReference type="GO" id="GO:0042128">
    <property type="term" value="P:nitrate assimilation"/>
    <property type="evidence" value="ECO:0007669"/>
    <property type="project" value="UniProtKB-KW"/>
</dbReference>